<dbReference type="NCBIfam" id="TIGR03748">
    <property type="entry name" value="conj_PilL"/>
    <property type="match status" value="1"/>
</dbReference>
<dbReference type="AlphaFoldDB" id="A0A0A2XJ00"/>
<keyword evidence="1" id="KW-0732">Signal</keyword>
<sequence>MKKQLLACAIAGLFVLTGCSNHSGNKKTQTDTNVVPMPVVTAQSATQNKSIQTAQVFKSEVVSPDIYQQQDALEPSVVRTDRYQLTNIDAQLGQKYLLEQAVVIKMKTKKNQSLNVEQGIKNTLSNTGISLCPAFGQSDLLTLYSRPLPKVHQQFGPMKLREALQMLAGPAYQLTLNEQTRVVCFKARVTERVSIPDSSPNE</sequence>
<dbReference type="Proteomes" id="UP000030418">
    <property type="component" value="Unassembled WGS sequence"/>
</dbReference>
<organism evidence="2 3">
    <name type="scientific">Gallibacterium genomosp. 2</name>
    <dbReference type="NCBI Taxonomy" id="155517"/>
    <lineage>
        <taxon>Bacteria</taxon>
        <taxon>Pseudomonadati</taxon>
        <taxon>Pseudomonadota</taxon>
        <taxon>Gammaproteobacteria</taxon>
        <taxon>Pasteurellales</taxon>
        <taxon>Pasteurellaceae</taxon>
        <taxon>Gallibacterium</taxon>
    </lineage>
</organism>
<protein>
    <submittedName>
        <fullName evidence="2">Pilus assembly protein PilL</fullName>
    </submittedName>
</protein>
<dbReference type="EMBL" id="JPXY01000024">
    <property type="protein sequence ID" value="KGQ32336.1"/>
    <property type="molecule type" value="Genomic_DNA"/>
</dbReference>
<dbReference type="RefSeq" id="WP_013745183.1">
    <property type="nucleotide sequence ID" value="NZ_JPXY01000024.1"/>
</dbReference>
<dbReference type="InterPro" id="IPR022260">
    <property type="entry name" value="Integr_conj_element_PilL"/>
</dbReference>
<reference evidence="2 3" key="1">
    <citation type="submission" date="2014-08" db="EMBL/GenBank/DDBJ databases">
        <title>Chaperone-usher fimbriae in a diverse selection of Gallibacterium genomes.</title>
        <authorList>
            <person name="Kudirkiene E."/>
            <person name="Bager R.J."/>
            <person name="Johnson T.J."/>
            <person name="Bojesen A.M."/>
        </authorList>
    </citation>
    <scope>NUCLEOTIDE SEQUENCE [LARGE SCALE GENOMIC DNA]</scope>
    <source>
        <strain evidence="2 3">CCM5976</strain>
    </source>
</reference>
<feature type="signal peptide" evidence="1">
    <location>
        <begin position="1"/>
        <end position="23"/>
    </location>
</feature>
<gene>
    <name evidence="2" type="ORF">P375_05950</name>
</gene>
<evidence type="ECO:0000313" key="3">
    <source>
        <dbReference type="Proteomes" id="UP000030418"/>
    </source>
</evidence>
<feature type="chain" id="PRO_5001996774" evidence="1">
    <location>
        <begin position="24"/>
        <end position="202"/>
    </location>
</feature>
<keyword evidence="3" id="KW-1185">Reference proteome</keyword>
<proteinExistence type="predicted"/>
<comment type="caution">
    <text evidence="2">The sequence shown here is derived from an EMBL/GenBank/DDBJ whole genome shotgun (WGS) entry which is preliminary data.</text>
</comment>
<accession>A0A0A2XJ00</accession>
<evidence type="ECO:0000313" key="2">
    <source>
        <dbReference type="EMBL" id="KGQ32336.1"/>
    </source>
</evidence>
<dbReference type="GeneID" id="77264700"/>
<name>A0A0A2XJ00_9PAST</name>
<dbReference type="PROSITE" id="PS51257">
    <property type="entry name" value="PROKAR_LIPOPROTEIN"/>
    <property type="match status" value="1"/>
</dbReference>
<evidence type="ECO:0000256" key="1">
    <source>
        <dbReference type="SAM" id="SignalP"/>
    </source>
</evidence>